<sequence length="55" mass="5870">MNKVAILAAVLALVSADVAMAKTPSSELRQGKILTFENARTMHAKDKIEGPSPTF</sequence>
<proteinExistence type="predicted"/>
<reference evidence="1" key="1">
    <citation type="journal article" date="2014" name="Front. Microbiol.">
        <title>High frequency of phylogenetically diverse reductive dehalogenase-homologous genes in deep subseafloor sedimentary metagenomes.</title>
        <authorList>
            <person name="Kawai M."/>
            <person name="Futagami T."/>
            <person name="Toyoda A."/>
            <person name="Takaki Y."/>
            <person name="Nishi S."/>
            <person name="Hori S."/>
            <person name="Arai W."/>
            <person name="Tsubouchi T."/>
            <person name="Morono Y."/>
            <person name="Uchiyama I."/>
            <person name="Ito T."/>
            <person name="Fujiyama A."/>
            <person name="Inagaki F."/>
            <person name="Takami H."/>
        </authorList>
    </citation>
    <scope>NUCLEOTIDE SEQUENCE</scope>
    <source>
        <strain evidence="1">Expedition CK06-06</strain>
    </source>
</reference>
<accession>X0T2S4</accession>
<organism evidence="1">
    <name type="scientific">marine sediment metagenome</name>
    <dbReference type="NCBI Taxonomy" id="412755"/>
    <lineage>
        <taxon>unclassified sequences</taxon>
        <taxon>metagenomes</taxon>
        <taxon>ecological metagenomes</taxon>
    </lineage>
</organism>
<gene>
    <name evidence="1" type="ORF">S01H1_09118</name>
</gene>
<dbReference type="EMBL" id="BARS01004659">
    <property type="protein sequence ID" value="GAF81651.1"/>
    <property type="molecule type" value="Genomic_DNA"/>
</dbReference>
<evidence type="ECO:0000313" key="1">
    <source>
        <dbReference type="EMBL" id="GAF81651.1"/>
    </source>
</evidence>
<name>X0T2S4_9ZZZZ</name>
<comment type="caution">
    <text evidence="1">The sequence shown here is derived from an EMBL/GenBank/DDBJ whole genome shotgun (WGS) entry which is preliminary data.</text>
</comment>
<protein>
    <submittedName>
        <fullName evidence="1">Uncharacterized protein</fullName>
    </submittedName>
</protein>
<dbReference type="AlphaFoldDB" id="X0T2S4"/>